<evidence type="ECO:0000313" key="5">
    <source>
        <dbReference type="Proteomes" id="UP000432464"/>
    </source>
</evidence>
<evidence type="ECO:0000256" key="2">
    <source>
        <dbReference type="SAM" id="SignalP"/>
    </source>
</evidence>
<sequence length="207" mass="20506">MKIRKLVATAGLTIAAMAITGGTSYAAPEPTAEDVQSITHLAGDQGGIHYDTIRSDADKTVSTTLSGGTFVLTDAGVQVLNAAGVVTTTAPIAITDGTNMVALQPKITEGGTTLVATPIFEPIRWDCSPSSPRSRSIETGAGLASMVGAFAGGIVGIAIAVATMGIGIIALPFTALIGALIGLAVGGAAGAAVPNSDKQDAWECSGP</sequence>
<evidence type="ECO:0000313" key="4">
    <source>
        <dbReference type="EMBL" id="MTE16626.1"/>
    </source>
</evidence>
<feature type="transmembrane region" description="Helical" evidence="1">
    <location>
        <begin position="169"/>
        <end position="193"/>
    </location>
</feature>
<keyword evidence="1" id="KW-0472">Membrane</keyword>
<keyword evidence="1" id="KW-0812">Transmembrane</keyword>
<proteinExistence type="predicted"/>
<feature type="domain" description="DUF8020" evidence="3">
    <location>
        <begin position="47"/>
        <end position="119"/>
    </location>
</feature>
<feature type="chain" id="PRO_5026090811" description="DUF8020 domain-containing protein" evidence="2">
    <location>
        <begin position="27"/>
        <end position="207"/>
    </location>
</feature>
<keyword evidence="5" id="KW-1185">Reference proteome</keyword>
<keyword evidence="1" id="KW-1133">Transmembrane helix</keyword>
<dbReference type="AlphaFoldDB" id="A0A6I3L8P0"/>
<reference evidence="4 5" key="1">
    <citation type="submission" date="2019-11" db="EMBL/GenBank/DDBJ databases">
        <title>Nocardia sp. nov. CT2-14 isolated from soil.</title>
        <authorList>
            <person name="Kanchanasin P."/>
            <person name="Tanasupawat S."/>
            <person name="Yuki M."/>
            <person name="Kudo T."/>
        </authorList>
    </citation>
    <scope>NUCLEOTIDE SEQUENCE [LARGE SCALE GENOMIC DNA]</scope>
    <source>
        <strain evidence="4 5">CT2-14</strain>
    </source>
</reference>
<evidence type="ECO:0000256" key="1">
    <source>
        <dbReference type="SAM" id="Phobius"/>
    </source>
</evidence>
<evidence type="ECO:0000259" key="3">
    <source>
        <dbReference type="Pfam" id="PF26059"/>
    </source>
</evidence>
<organism evidence="4 5">
    <name type="scientific">Nocardia aurantiaca</name>
    <dbReference type="NCBI Taxonomy" id="2675850"/>
    <lineage>
        <taxon>Bacteria</taxon>
        <taxon>Bacillati</taxon>
        <taxon>Actinomycetota</taxon>
        <taxon>Actinomycetes</taxon>
        <taxon>Mycobacteriales</taxon>
        <taxon>Nocardiaceae</taxon>
        <taxon>Nocardia</taxon>
    </lineage>
</organism>
<protein>
    <recommendedName>
        <fullName evidence="3">DUF8020 domain-containing protein</fullName>
    </recommendedName>
</protein>
<dbReference type="Proteomes" id="UP000432464">
    <property type="component" value="Unassembled WGS sequence"/>
</dbReference>
<dbReference type="EMBL" id="WMBB01000015">
    <property type="protein sequence ID" value="MTE16626.1"/>
    <property type="molecule type" value="Genomic_DNA"/>
</dbReference>
<dbReference type="InterPro" id="IPR058333">
    <property type="entry name" value="DUF8020"/>
</dbReference>
<name>A0A6I3L8P0_9NOCA</name>
<dbReference type="Pfam" id="PF26059">
    <property type="entry name" value="DUF8020"/>
    <property type="match status" value="1"/>
</dbReference>
<feature type="signal peptide" evidence="2">
    <location>
        <begin position="1"/>
        <end position="26"/>
    </location>
</feature>
<comment type="caution">
    <text evidence="4">The sequence shown here is derived from an EMBL/GenBank/DDBJ whole genome shotgun (WGS) entry which is preliminary data.</text>
</comment>
<dbReference type="RefSeq" id="WP_154791025.1">
    <property type="nucleotide sequence ID" value="NZ_WMBB01000015.1"/>
</dbReference>
<accession>A0A6I3L8P0</accession>
<gene>
    <name evidence="4" type="ORF">GLP40_28170</name>
</gene>
<keyword evidence="2" id="KW-0732">Signal</keyword>
<feature type="transmembrane region" description="Helical" evidence="1">
    <location>
        <begin position="140"/>
        <end position="162"/>
    </location>
</feature>